<feature type="region of interest" description="Disordered" evidence="1">
    <location>
        <begin position="56"/>
        <end position="88"/>
    </location>
</feature>
<gene>
    <name evidence="2" type="ORF">BCR34DRAFT_231483</name>
</gene>
<reference evidence="2 3" key="1">
    <citation type="submission" date="2016-07" db="EMBL/GenBank/DDBJ databases">
        <title>Pervasive Adenine N6-methylation of Active Genes in Fungi.</title>
        <authorList>
            <consortium name="DOE Joint Genome Institute"/>
            <person name="Mondo S.J."/>
            <person name="Dannebaum R.O."/>
            <person name="Kuo R.C."/>
            <person name="Labutti K."/>
            <person name="Haridas S."/>
            <person name="Kuo A."/>
            <person name="Salamov A."/>
            <person name="Ahrendt S.R."/>
            <person name="Lipzen A."/>
            <person name="Sullivan W."/>
            <person name="Andreopoulos W.B."/>
            <person name="Clum A."/>
            <person name="Lindquist E."/>
            <person name="Daum C."/>
            <person name="Ramamoorthy G.K."/>
            <person name="Gryganskyi A."/>
            <person name="Culley D."/>
            <person name="Magnuson J.K."/>
            <person name="James T.Y."/>
            <person name="O'Malley M.A."/>
            <person name="Stajich J.E."/>
            <person name="Spatafora J.W."/>
            <person name="Visel A."/>
            <person name="Grigoriev I.V."/>
        </authorList>
    </citation>
    <scope>NUCLEOTIDE SEQUENCE [LARGE SCALE GENOMIC DNA]</scope>
    <source>
        <strain evidence="2 3">CBS 115471</strain>
    </source>
</reference>
<dbReference type="OrthoDB" id="20105at2759"/>
<proteinExistence type="predicted"/>
<accession>A0A1Y1ZXA0</accession>
<sequence>MSGLSSVLRSRAHSVSSAYVSPLHSHASAHFTYNFKSAHFQYNTLRNLNSEIYIPKTPAPQPLKMSYQSHQQDQAPAQPPRRTPTELLQPQGQERVEQLEAMQSYEATARQTEDDANQAILVKEFPKIDSSLIAAIYLDSKSLSATREMLQELSSTES</sequence>
<protein>
    <submittedName>
        <fullName evidence="2">Uncharacterized protein</fullName>
    </submittedName>
</protein>
<evidence type="ECO:0000256" key="1">
    <source>
        <dbReference type="SAM" id="MobiDB-lite"/>
    </source>
</evidence>
<keyword evidence="3" id="KW-1185">Reference proteome</keyword>
<dbReference type="Proteomes" id="UP000193144">
    <property type="component" value="Unassembled WGS sequence"/>
</dbReference>
<dbReference type="EMBL" id="MCFA01000033">
    <property type="protein sequence ID" value="ORY14395.1"/>
    <property type="molecule type" value="Genomic_DNA"/>
</dbReference>
<evidence type="ECO:0000313" key="3">
    <source>
        <dbReference type="Proteomes" id="UP000193144"/>
    </source>
</evidence>
<comment type="caution">
    <text evidence="2">The sequence shown here is derived from an EMBL/GenBank/DDBJ whole genome shotgun (WGS) entry which is preliminary data.</text>
</comment>
<dbReference type="AlphaFoldDB" id="A0A1Y1ZXA0"/>
<name>A0A1Y1ZXA0_9PLEO</name>
<organism evidence="2 3">
    <name type="scientific">Clohesyomyces aquaticus</name>
    <dbReference type="NCBI Taxonomy" id="1231657"/>
    <lineage>
        <taxon>Eukaryota</taxon>
        <taxon>Fungi</taxon>
        <taxon>Dikarya</taxon>
        <taxon>Ascomycota</taxon>
        <taxon>Pezizomycotina</taxon>
        <taxon>Dothideomycetes</taxon>
        <taxon>Pleosporomycetidae</taxon>
        <taxon>Pleosporales</taxon>
        <taxon>Lindgomycetaceae</taxon>
        <taxon>Clohesyomyces</taxon>
    </lineage>
</organism>
<evidence type="ECO:0000313" key="2">
    <source>
        <dbReference type="EMBL" id="ORY14395.1"/>
    </source>
</evidence>